<feature type="transmembrane region" description="Helical" evidence="11">
    <location>
        <begin position="151"/>
        <end position="169"/>
    </location>
</feature>
<feature type="transmembrane region" description="Helical" evidence="11">
    <location>
        <begin position="204"/>
        <end position="223"/>
    </location>
</feature>
<protein>
    <recommendedName>
        <fullName evidence="11 12">4-hydroxybenzoate octaprenyltransferase</fullName>
        <ecNumber evidence="11 12">2.5.1.39</ecNumber>
    </recommendedName>
    <alternativeName>
        <fullName evidence="11">4-HB polyprenyltransferase</fullName>
    </alternativeName>
</protein>
<evidence type="ECO:0000313" key="13">
    <source>
        <dbReference type="EMBL" id="OAM74372.1"/>
    </source>
</evidence>
<dbReference type="InterPro" id="IPR044878">
    <property type="entry name" value="UbiA_sf"/>
</dbReference>
<accession>A0A178HNF8</accession>
<dbReference type="Pfam" id="PF01040">
    <property type="entry name" value="UbiA"/>
    <property type="match status" value="1"/>
</dbReference>
<dbReference type="Gene3D" id="1.10.357.140">
    <property type="entry name" value="UbiA prenyltransferase"/>
    <property type="match status" value="1"/>
</dbReference>
<keyword evidence="4 11" id="KW-1003">Cell membrane</keyword>
<keyword evidence="8 11" id="KW-0812">Transmembrane</keyword>
<dbReference type="UniPathway" id="UPA00232"/>
<sequence length="323" mass="35735">MANLSNHEAWQMSDVNQSQAGTVADAQKDNWLDRHAPEKVKPYGRLARWDRPIGFWLLFWPCAWGVGLAALAQPQVGFGWWAVILMFFGAVLMRGAGCTFNDIVDRDIDMQVARTRSRPIPSGQVTARDALYFLIAQALLASAILFQFNRFTVWAGIASLALVAIYPFMKRITWWPQFFLGLAFSYGALVGWSSQTGSLGWAPLLLYGGTILWVIGYDTIYALQDVEDDALVGVKSTARLFGDNVRPAVAVLYSCAFVLWNMASILAGGGLIFAALSLVAAGLLAWQLWTLDADDAENALFRFKNNHYVGIVLTLALLADWAW</sequence>
<dbReference type="PANTHER" id="PTHR11048">
    <property type="entry name" value="PRENYLTRANSFERASES"/>
    <property type="match status" value="1"/>
</dbReference>
<evidence type="ECO:0000256" key="1">
    <source>
        <dbReference type="ARBA" id="ARBA00001946"/>
    </source>
</evidence>
<dbReference type="NCBIfam" id="TIGR01474">
    <property type="entry name" value="ubiA_proteo"/>
    <property type="match status" value="1"/>
</dbReference>
<evidence type="ECO:0000256" key="10">
    <source>
        <dbReference type="ARBA" id="ARBA00023136"/>
    </source>
</evidence>
<evidence type="ECO:0000256" key="6">
    <source>
        <dbReference type="ARBA" id="ARBA00022679"/>
    </source>
</evidence>
<dbReference type="GO" id="GO:0006744">
    <property type="term" value="P:ubiquinone biosynthetic process"/>
    <property type="evidence" value="ECO:0007669"/>
    <property type="project" value="UniProtKB-UniRule"/>
</dbReference>
<organism evidence="13 14">
    <name type="scientific">Devosia elaeis</name>
    <dbReference type="NCBI Taxonomy" id="1770058"/>
    <lineage>
        <taxon>Bacteria</taxon>
        <taxon>Pseudomonadati</taxon>
        <taxon>Pseudomonadota</taxon>
        <taxon>Alphaproteobacteria</taxon>
        <taxon>Hyphomicrobiales</taxon>
        <taxon>Devosiaceae</taxon>
        <taxon>Devosia</taxon>
    </lineage>
</organism>
<dbReference type="EMBL" id="LVVY01000122">
    <property type="protein sequence ID" value="OAM74372.1"/>
    <property type="molecule type" value="Genomic_DNA"/>
</dbReference>
<comment type="pathway">
    <text evidence="11">Cofactor biosynthesis; ubiquinone biosynthesis.</text>
</comment>
<reference evidence="13 14" key="1">
    <citation type="submission" date="2016-03" db="EMBL/GenBank/DDBJ databases">
        <title>Genome sequencing of Devosia sp. S37.</title>
        <authorList>
            <person name="Mohd Nor M."/>
        </authorList>
    </citation>
    <scope>NUCLEOTIDE SEQUENCE [LARGE SCALE GENOMIC DNA]</scope>
    <source>
        <strain evidence="13 14">S37</strain>
    </source>
</reference>
<feature type="transmembrane region" description="Helical" evidence="11">
    <location>
        <begin position="78"/>
        <end position="104"/>
    </location>
</feature>
<evidence type="ECO:0000256" key="12">
    <source>
        <dbReference type="NCBIfam" id="TIGR01474"/>
    </source>
</evidence>
<keyword evidence="14" id="KW-1185">Reference proteome</keyword>
<dbReference type="CDD" id="cd13959">
    <property type="entry name" value="PT_UbiA_COQ2"/>
    <property type="match status" value="1"/>
</dbReference>
<dbReference type="STRING" id="1770058.A3840_15940"/>
<keyword evidence="11" id="KW-0460">Magnesium</keyword>
<gene>
    <name evidence="11" type="primary">ubiA</name>
    <name evidence="13" type="ORF">A3840_15940</name>
</gene>
<feature type="transmembrane region" description="Helical" evidence="11">
    <location>
        <begin position="266"/>
        <end position="286"/>
    </location>
</feature>
<evidence type="ECO:0000256" key="7">
    <source>
        <dbReference type="ARBA" id="ARBA00022688"/>
    </source>
</evidence>
<comment type="similarity">
    <text evidence="3 11">Belongs to the UbiA prenyltransferase family.</text>
</comment>
<comment type="function">
    <text evidence="11">Catalyzes the prenylation of para-hydroxybenzoate (PHB) with an all-trans polyprenyl group. Mediates the second step in the final reaction sequence of ubiquinone-8 (UQ-8) biosynthesis, which is the condensation of the polyisoprenoid side chain with PHB, generating the first membrane-bound Q intermediate 3-octaprenyl-4-hydroxybenzoate.</text>
</comment>
<feature type="transmembrane region" description="Helical" evidence="11">
    <location>
        <begin position="174"/>
        <end position="192"/>
    </location>
</feature>
<feature type="transmembrane region" description="Helical" evidence="11">
    <location>
        <begin position="53"/>
        <end position="72"/>
    </location>
</feature>
<proteinExistence type="inferred from homology"/>
<keyword evidence="10 11" id="KW-0472">Membrane</keyword>
<dbReference type="Proteomes" id="UP000078389">
    <property type="component" value="Unassembled WGS sequence"/>
</dbReference>
<dbReference type="FunFam" id="1.20.120.1780:FF:000001">
    <property type="entry name" value="4-hydroxybenzoate octaprenyltransferase"/>
    <property type="match status" value="1"/>
</dbReference>
<dbReference type="InterPro" id="IPR030470">
    <property type="entry name" value="UbiA_prenylTrfase_CS"/>
</dbReference>
<evidence type="ECO:0000256" key="9">
    <source>
        <dbReference type="ARBA" id="ARBA00022989"/>
    </source>
</evidence>
<evidence type="ECO:0000256" key="5">
    <source>
        <dbReference type="ARBA" id="ARBA00022519"/>
    </source>
</evidence>
<keyword evidence="6 11" id="KW-0808">Transferase</keyword>
<dbReference type="AlphaFoldDB" id="A0A178HNF8"/>
<dbReference type="GO" id="GO:0005886">
    <property type="term" value="C:plasma membrane"/>
    <property type="evidence" value="ECO:0007669"/>
    <property type="project" value="UniProtKB-SubCell"/>
</dbReference>
<dbReference type="InterPro" id="IPR000537">
    <property type="entry name" value="UbiA_prenyltransferase"/>
</dbReference>
<evidence type="ECO:0000256" key="8">
    <source>
        <dbReference type="ARBA" id="ARBA00022692"/>
    </source>
</evidence>
<dbReference type="Gene3D" id="1.20.120.1780">
    <property type="entry name" value="UbiA prenyltransferase"/>
    <property type="match status" value="1"/>
</dbReference>
<dbReference type="InterPro" id="IPR006370">
    <property type="entry name" value="HB_polyprenyltransferase-like"/>
</dbReference>
<comment type="catalytic activity">
    <reaction evidence="11">
        <text>all-trans-octaprenyl diphosphate + 4-hydroxybenzoate = 4-hydroxy-3-(all-trans-octaprenyl)benzoate + diphosphate</text>
        <dbReference type="Rhea" id="RHEA:27782"/>
        <dbReference type="ChEBI" id="CHEBI:1617"/>
        <dbReference type="ChEBI" id="CHEBI:17879"/>
        <dbReference type="ChEBI" id="CHEBI:33019"/>
        <dbReference type="ChEBI" id="CHEBI:57711"/>
        <dbReference type="EC" id="2.5.1.39"/>
    </reaction>
</comment>
<comment type="caution">
    <text evidence="13">The sequence shown here is derived from an EMBL/GenBank/DDBJ whole genome shotgun (WGS) entry which is preliminary data.</text>
</comment>
<evidence type="ECO:0000256" key="3">
    <source>
        <dbReference type="ARBA" id="ARBA00005985"/>
    </source>
</evidence>
<dbReference type="InterPro" id="IPR039653">
    <property type="entry name" value="Prenyltransferase"/>
</dbReference>
<evidence type="ECO:0000256" key="2">
    <source>
        <dbReference type="ARBA" id="ARBA00004141"/>
    </source>
</evidence>
<dbReference type="FunFam" id="1.10.357.140:FF:000008">
    <property type="entry name" value="4-hydroxybenzoate octaprenyltransferase"/>
    <property type="match status" value="1"/>
</dbReference>
<evidence type="ECO:0000256" key="4">
    <source>
        <dbReference type="ARBA" id="ARBA00022475"/>
    </source>
</evidence>
<keyword evidence="9 11" id="KW-1133">Transmembrane helix</keyword>
<dbReference type="PROSITE" id="PS00943">
    <property type="entry name" value="UBIA"/>
    <property type="match status" value="1"/>
</dbReference>
<evidence type="ECO:0000313" key="14">
    <source>
        <dbReference type="Proteomes" id="UP000078389"/>
    </source>
</evidence>
<evidence type="ECO:0000256" key="11">
    <source>
        <dbReference type="HAMAP-Rule" id="MF_01635"/>
    </source>
</evidence>
<dbReference type="HAMAP" id="MF_01635">
    <property type="entry name" value="UbiA"/>
    <property type="match status" value="1"/>
</dbReference>
<dbReference type="GO" id="GO:0008412">
    <property type="term" value="F:4-hydroxybenzoate polyprenyltransferase activity"/>
    <property type="evidence" value="ECO:0007669"/>
    <property type="project" value="UniProtKB-UniRule"/>
</dbReference>
<comment type="subcellular location">
    <subcellularLocation>
        <location evidence="11">Cell inner membrane</location>
        <topology evidence="11">Multi-pass membrane protein</topology>
    </subcellularLocation>
    <subcellularLocation>
        <location evidence="2">Membrane</location>
        <topology evidence="2">Multi-pass membrane protein</topology>
    </subcellularLocation>
</comment>
<feature type="transmembrane region" description="Helical" evidence="11">
    <location>
        <begin position="306"/>
        <end position="322"/>
    </location>
</feature>
<comment type="cofactor">
    <cofactor evidence="1 11">
        <name>Mg(2+)</name>
        <dbReference type="ChEBI" id="CHEBI:18420"/>
    </cofactor>
</comment>
<dbReference type="EC" id="2.5.1.39" evidence="11 12"/>
<keyword evidence="5 11" id="KW-0997">Cell inner membrane</keyword>
<dbReference type="PANTHER" id="PTHR11048:SF28">
    <property type="entry name" value="4-HYDROXYBENZOATE POLYPRENYLTRANSFERASE, MITOCHONDRIAL"/>
    <property type="match status" value="1"/>
</dbReference>
<name>A0A178HNF8_9HYPH</name>
<keyword evidence="7 11" id="KW-0831">Ubiquinone biosynthesis</keyword>